<keyword evidence="5" id="KW-1185">Reference proteome</keyword>
<keyword evidence="2 3" id="KW-0040">ANK repeat</keyword>
<evidence type="ECO:0000313" key="5">
    <source>
        <dbReference type="Proteomes" id="UP000552644"/>
    </source>
</evidence>
<comment type="caution">
    <text evidence="4">The sequence shown here is derived from an EMBL/GenBank/DDBJ whole genome shotgun (WGS) entry which is preliminary data.</text>
</comment>
<keyword evidence="1" id="KW-0677">Repeat</keyword>
<dbReference type="PROSITE" id="PS50297">
    <property type="entry name" value="ANK_REP_REGION"/>
    <property type="match status" value="2"/>
</dbReference>
<proteinExistence type="predicted"/>
<dbReference type="PROSITE" id="PS50088">
    <property type="entry name" value="ANK_REPEAT"/>
    <property type="match status" value="2"/>
</dbReference>
<feature type="repeat" description="ANK" evidence="3">
    <location>
        <begin position="73"/>
        <end position="99"/>
    </location>
</feature>
<dbReference type="InterPro" id="IPR002110">
    <property type="entry name" value="Ankyrin_rpt"/>
</dbReference>
<feature type="repeat" description="ANK" evidence="3">
    <location>
        <begin position="40"/>
        <end position="72"/>
    </location>
</feature>
<accession>A0A7W7QTV2</accession>
<dbReference type="EMBL" id="JACHJP010000010">
    <property type="protein sequence ID" value="MBB4919675.1"/>
    <property type="molecule type" value="Genomic_DNA"/>
</dbReference>
<dbReference type="PANTHER" id="PTHR24171">
    <property type="entry name" value="ANKYRIN REPEAT DOMAIN-CONTAINING PROTEIN 39-RELATED"/>
    <property type="match status" value="1"/>
</dbReference>
<name>A0A7W7QTV2_9ACTN</name>
<dbReference type="PANTHER" id="PTHR24171:SF8">
    <property type="entry name" value="BRCA1-ASSOCIATED RING DOMAIN PROTEIN 1"/>
    <property type="match status" value="1"/>
</dbReference>
<dbReference type="GO" id="GO:0004842">
    <property type="term" value="F:ubiquitin-protein transferase activity"/>
    <property type="evidence" value="ECO:0007669"/>
    <property type="project" value="TreeGrafter"/>
</dbReference>
<dbReference type="AlphaFoldDB" id="A0A7W7QTV2"/>
<dbReference type="Proteomes" id="UP000552644">
    <property type="component" value="Unassembled WGS sequence"/>
</dbReference>
<dbReference type="Pfam" id="PF12796">
    <property type="entry name" value="Ank_2"/>
    <property type="match status" value="1"/>
</dbReference>
<sequence>MTVGDIEWSEITGAWSDTNLREIRERLAEGFDPGQWLPWLDSTPLHQAAQEGAVRVIGLLLAAGAQVDSTDGDGVTPLWEAVRHGQDDAVRLLLAAGADPWRPCIAGRSPGLQALFTELAGLFSDLPGAPRIGPKLREIQETVDDMMFSYEDYHEEFCISFVGGVAEEEVVRRLGAVPEHCPPVMGGELRRAEHESPFETVRIASPPGGGVVLFQSEGILPVHDSVARRVTSGGGVLAGGFPLTSGSIDIWRDGVSVARPSVHEQLGDDSPFELWMCRFGDCGAHPSTATERVLALMTLLTATYVTEEWLWNTPTRVVPIELRQTSRGG</sequence>
<dbReference type="SMART" id="SM00248">
    <property type="entry name" value="ANK"/>
    <property type="match status" value="2"/>
</dbReference>
<dbReference type="SUPFAM" id="SSF48403">
    <property type="entry name" value="Ankyrin repeat"/>
    <property type="match status" value="1"/>
</dbReference>
<evidence type="ECO:0000313" key="4">
    <source>
        <dbReference type="EMBL" id="MBB4919675.1"/>
    </source>
</evidence>
<gene>
    <name evidence="4" type="ORF">FHS44_006818</name>
</gene>
<dbReference type="Gene3D" id="1.25.40.20">
    <property type="entry name" value="Ankyrin repeat-containing domain"/>
    <property type="match status" value="1"/>
</dbReference>
<evidence type="ECO:0008006" key="6">
    <source>
        <dbReference type="Google" id="ProtNLM"/>
    </source>
</evidence>
<dbReference type="InterPro" id="IPR036770">
    <property type="entry name" value="Ankyrin_rpt-contain_sf"/>
</dbReference>
<protein>
    <recommendedName>
        <fullName evidence="6">Ankyrin repeat domain-containing protein</fullName>
    </recommendedName>
</protein>
<reference evidence="4 5" key="1">
    <citation type="submission" date="2020-08" db="EMBL/GenBank/DDBJ databases">
        <title>Genomic Encyclopedia of Type Strains, Phase III (KMG-III): the genomes of soil and plant-associated and newly described type strains.</title>
        <authorList>
            <person name="Whitman W."/>
        </authorList>
    </citation>
    <scope>NUCLEOTIDE SEQUENCE [LARGE SCALE GENOMIC DNA]</scope>
    <source>
        <strain evidence="4 5">CECT 8840</strain>
    </source>
</reference>
<dbReference type="RefSeq" id="WP_184722271.1">
    <property type="nucleotide sequence ID" value="NZ_JACHJP010000010.1"/>
</dbReference>
<dbReference type="GO" id="GO:0085020">
    <property type="term" value="P:protein K6-linked ubiquitination"/>
    <property type="evidence" value="ECO:0007669"/>
    <property type="project" value="TreeGrafter"/>
</dbReference>
<evidence type="ECO:0000256" key="3">
    <source>
        <dbReference type="PROSITE-ProRule" id="PRU00023"/>
    </source>
</evidence>
<evidence type="ECO:0000256" key="1">
    <source>
        <dbReference type="ARBA" id="ARBA00022737"/>
    </source>
</evidence>
<organism evidence="4 5">
    <name type="scientific">Streptosporangium saharense</name>
    <dbReference type="NCBI Taxonomy" id="1706840"/>
    <lineage>
        <taxon>Bacteria</taxon>
        <taxon>Bacillati</taxon>
        <taxon>Actinomycetota</taxon>
        <taxon>Actinomycetes</taxon>
        <taxon>Streptosporangiales</taxon>
        <taxon>Streptosporangiaceae</taxon>
        <taxon>Streptosporangium</taxon>
    </lineage>
</organism>
<evidence type="ECO:0000256" key="2">
    <source>
        <dbReference type="ARBA" id="ARBA00023043"/>
    </source>
</evidence>